<dbReference type="EMBL" id="MWZD01000015">
    <property type="protein sequence ID" value="PRI11620.1"/>
    <property type="molecule type" value="Genomic_DNA"/>
</dbReference>
<sequence>MQLLDSAPGAAPTVGDPATRKPRRSLRNAWREFGRAPRLMGVDVARGLAVFGMIGVHAGVSASFEAGNPLSWTALVEGRSSILFAVVAGISVAFATGMRSRPTGEVLRSARLRMAGRAIAVLAVGLALELLGSSIAVILPVYGLLFLILIPFLGVRRRTLVITAIALALAGPTLLALVRALALGGSGAGVEFLISGSYPLTVWLPLILAGMAVGRSSLRETRTAAIVTGLGVLLAVGGYGVGTALNGAGNGWASGLAMAGSSGGSSASFGAGGLKPGGGDLTGKTCVSKSEGPIACFPGSGGSGAGSGGLGEASGSYLERLGSSDLGASLAGAWGVSPHSGGTFEILGSGGFALALVGACLLLARPLRWLLIPVAAVGSMPLTAYSAHVVSFAVLISPIGLAPGIMSFEGGATSNAFWLACVGVLLLGCTAWALTLGRGPLERVTARAARAMDRPAPATSGAG</sequence>
<keyword evidence="2" id="KW-0812">Transmembrane</keyword>
<reference evidence="4 5" key="1">
    <citation type="journal article" date="2017" name="New Microbes New Infect">
        <title>Genome sequence of 'Leucobacter massiliensis' sp. nov. isolated from human pharynx after travel to the 2014 Hajj.</title>
        <authorList>
            <person name="Leangapichart T."/>
            <person name="Gautret P."/>
            <person name="Nguyen T.T."/>
            <person name="Armstrong N."/>
            <person name="Rolain J.M."/>
        </authorList>
    </citation>
    <scope>NUCLEOTIDE SEQUENCE [LARGE SCALE GENOMIC DNA]</scope>
    <source>
        <strain evidence="4 5">122RC15</strain>
    </source>
</reference>
<evidence type="ECO:0000313" key="5">
    <source>
        <dbReference type="Proteomes" id="UP000238650"/>
    </source>
</evidence>
<dbReference type="OrthoDB" id="4966979at2"/>
<name>A0A2S9QPV4_9MICO</name>
<dbReference type="InterPro" id="IPR012429">
    <property type="entry name" value="HGSNAT_cat"/>
</dbReference>
<evidence type="ECO:0000256" key="1">
    <source>
        <dbReference type="SAM" id="MobiDB-lite"/>
    </source>
</evidence>
<gene>
    <name evidence="4" type="ORF">B4915_05805</name>
</gene>
<feature type="transmembrane region" description="Helical" evidence="2">
    <location>
        <begin position="225"/>
        <end position="245"/>
    </location>
</feature>
<protein>
    <recommendedName>
        <fullName evidence="3">Heparan-alpha-glucosaminide N-acetyltransferase catalytic domain-containing protein</fullName>
    </recommendedName>
</protein>
<comment type="caution">
    <text evidence="4">The sequence shown here is derived from an EMBL/GenBank/DDBJ whole genome shotgun (WGS) entry which is preliminary data.</text>
</comment>
<feature type="transmembrane region" description="Helical" evidence="2">
    <location>
        <begin position="192"/>
        <end position="213"/>
    </location>
</feature>
<evidence type="ECO:0000259" key="3">
    <source>
        <dbReference type="Pfam" id="PF07786"/>
    </source>
</evidence>
<dbReference type="AlphaFoldDB" id="A0A2S9QPV4"/>
<feature type="region of interest" description="Disordered" evidence="1">
    <location>
        <begin position="1"/>
        <end position="23"/>
    </location>
</feature>
<evidence type="ECO:0000256" key="2">
    <source>
        <dbReference type="SAM" id="Phobius"/>
    </source>
</evidence>
<dbReference type="PANTHER" id="PTHR30590">
    <property type="entry name" value="INNER MEMBRANE PROTEIN"/>
    <property type="match status" value="1"/>
</dbReference>
<feature type="transmembrane region" description="Helical" evidence="2">
    <location>
        <begin position="160"/>
        <end position="180"/>
    </location>
</feature>
<dbReference type="Pfam" id="PF07786">
    <property type="entry name" value="HGSNAT_cat"/>
    <property type="match status" value="1"/>
</dbReference>
<feature type="transmembrane region" description="Helical" evidence="2">
    <location>
        <begin position="416"/>
        <end position="437"/>
    </location>
</feature>
<keyword evidence="5" id="KW-1185">Reference proteome</keyword>
<feature type="transmembrane region" description="Helical" evidence="2">
    <location>
        <begin position="371"/>
        <end position="396"/>
    </location>
</feature>
<proteinExistence type="predicted"/>
<dbReference type="RefSeq" id="WP_105804892.1">
    <property type="nucleotide sequence ID" value="NZ_MWZD01000015.1"/>
</dbReference>
<evidence type="ECO:0000313" key="4">
    <source>
        <dbReference type="EMBL" id="PRI11620.1"/>
    </source>
</evidence>
<feature type="transmembrane region" description="Helical" evidence="2">
    <location>
        <begin position="134"/>
        <end position="153"/>
    </location>
</feature>
<feature type="transmembrane region" description="Helical" evidence="2">
    <location>
        <begin position="346"/>
        <end position="364"/>
    </location>
</feature>
<accession>A0A2S9QPV4</accession>
<keyword evidence="2" id="KW-1133">Transmembrane helix</keyword>
<feature type="domain" description="Heparan-alpha-glucosaminide N-acetyltransferase catalytic" evidence="3">
    <location>
        <begin position="38"/>
        <end position="221"/>
    </location>
</feature>
<dbReference type="PANTHER" id="PTHR30590:SF3">
    <property type="entry name" value="HYPOTHETICAL MEMBRANE SPANNING PROTEIN"/>
    <property type="match status" value="1"/>
</dbReference>
<keyword evidence="2" id="KW-0472">Membrane</keyword>
<dbReference type="InterPro" id="IPR052529">
    <property type="entry name" value="Bact_Transport_Assoc"/>
</dbReference>
<dbReference type="Proteomes" id="UP000238650">
    <property type="component" value="Unassembled WGS sequence"/>
</dbReference>
<organism evidence="4 5">
    <name type="scientific">Leucobacter massiliensis</name>
    <dbReference type="NCBI Taxonomy" id="1686285"/>
    <lineage>
        <taxon>Bacteria</taxon>
        <taxon>Bacillati</taxon>
        <taxon>Actinomycetota</taxon>
        <taxon>Actinomycetes</taxon>
        <taxon>Micrococcales</taxon>
        <taxon>Microbacteriaceae</taxon>
        <taxon>Leucobacter</taxon>
    </lineage>
</organism>